<dbReference type="RefSeq" id="WP_014950289.1">
    <property type="nucleotide sequence ID" value="NZ_JWLW01000012.1"/>
</dbReference>
<evidence type="ECO:0008006" key="4">
    <source>
        <dbReference type="Google" id="ProtNLM"/>
    </source>
</evidence>
<dbReference type="AlphaFoldDB" id="A0A0B3Z715"/>
<evidence type="ECO:0000313" key="3">
    <source>
        <dbReference type="Proteomes" id="UP000031197"/>
    </source>
</evidence>
<dbReference type="EMBL" id="JWLW01000012">
    <property type="protein sequence ID" value="KHT54155.1"/>
    <property type="molecule type" value="Genomic_DNA"/>
</dbReference>
<evidence type="ECO:0000256" key="1">
    <source>
        <dbReference type="SAM" id="SignalP"/>
    </source>
</evidence>
<feature type="signal peptide" evidence="1">
    <location>
        <begin position="1"/>
        <end position="21"/>
    </location>
</feature>
<reference evidence="2 3" key="1">
    <citation type="submission" date="2014-12" db="EMBL/GenBank/DDBJ databases">
        <title>Genome sequencing of Alteromonas marina AD001.</title>
        <authorList>
            <person name="Adrian T.G.S."/>
            <person name="Chan K.G."/>
        </authorList>
    </citation>
    <scope>NUCLEOTIDE SEQUENCE [LARGE SCALE GENOMIC DNA]</scope>
    <source>
        <strain evidence="2 3">AD001</strain>
    </source>
</reference>
<keyword evidence="1" id="KW-0732">Signal</keyword>
<sequence>MKLSTFAIALTLSVAATQSFAKDVVLKPINDNIETQACLTAAEDGFGPALRLIRSKGFNAEEFSASVRCNGESLRTFAYMYKNNKATENAKTVALVAKNQDVASQACLEALSVGKEAALAKFGLEGENIICNHKTMSDFVREYSAENVVVRTAAE</sequence>
<keyword evidence="3" id="KW-1185">Reference proteome</keyword>
<feature type="chain" id="PRO_5002087340" description="DUF3718 domain-containing protein" evidence="1">
    <location>
        <begin position="22"/>
        <end position="155"/>
    </location>
</feature>
<dbReference type="OrthoDB" id="6322294at2"/>
<proteinExistence type="predicted"/>
<organism evidence="2 3">
    <name type="scientific">Alteromonas marina</name>
    <dbReference type="NCBI Taxonomy" id="203795"/>
    <lineage>
        <taxon>Bacteria</taxon>
        <taxon>Pseudomonadati</taxon>
        <taxon>Pseudomonadota</taxon>
        <taxon>Gammaproteobacteria</taxon>
        <taxon>Alteromonadales</taxon>
        <taxon>Alteromonadaceae</taxon>
        <taxon>Alteromonas/Salinimonas group</taxon>
        <taxon>Alteromonas</taxon>
    </lineage>
</organism>
<name>A0A0B3Z715_9ALTE</name>
<dbReference type="Proteomes" id="UP000031197">
    <property type="component" value="Unassembled WGS sequence"/>
</dbReference>
<protein>
    <recommendedName>
        <fullName evidence="4">DUF3718 domain-containing protein</fullName>
    </recommendedName>
</protein>
<dbReference type="GeneID" id="56267956"/>
<gene>
    <name evidence="2" type="ORF">RJ41_06345</name>
</gene>
<accession>A0A0B3Z715</accession>
<evidence type="ECO:0000313" key="2">
    <source>
        <dbReference type="EMBL" id="KHT54155.1"/>
    </source>
</evidence>
<comment type="caution">
    <text evidence="2">The sequence shown here is derived from an EMBL/GenBank/DDBJ whole genome shotgun (WGS) entry which is preliminary data.</text>
</comment>